<keyword evidence="1" id="KW-0472">Membrane</keyword>
<organism evidence="2 3">
    <name type="scientific">Trichinella pseudospiralis</name>
    <name type="common">Parasitic roundworm</name>
    <dbReference type="NCBI Taxonomy" id="6337"/>
    <lineage>
        <taxon>Eukaryota</taxon>
        <taxon>Metazoa</taxon>
        <taxon>Ecdysozoa</taxon>
        <taxon>Nematoda</taxon>
        <taxon>Enoplea</taxon>
        <taxon>Dorylaimia</taxon>
        <taxon>Trichinellida</taxon>
        <taxon>Trichinellidae</taxon>
        <taxon>Trichinella</taxon>
    </lineage>
</organism>
<keyword evidence="1" id="KW-1133">Transmembrane helix</keyword>
<keyword evidence="3" id="KW-1185">Reference proteome</keyword>
<feature type="transmembrane region" description="Helical" evidence="1">
    <location>
        <begin position="38"/>
        <end position="61"/>
    </location>
</feature>
<sequence>MIISLTTHFMIHGCKEGTLFINFVKFTEQKLFYSQLKFLVLLMIVKQATMPSVGNAGIVLLCFSTEITSLIILAIALIKIVVPLILSSTTVCLNLSTKIRPDFCDWQFADRLYGG</sequence>
<reference evidence="2 3" key="1">
    <citation type="submission" date="2015-01" db="EMBL/GenBank/DDBJ databases">
        <title>Evolution of Trichinella species and genotypes.</title>
        <authorList>
            <person name="Korhonen P.K."/>
            <person name="Edoardo P."/>
            <person name="Giuseppe L.R."/>
            <person name="Gasser R.B."/>
        </authorList>
    </citation>
    <scope>NUCLEOTIDE SEQUENCE [LARGE SCALE GENOMIC DNA]</scope>
    <source>
        <strain evidence="2">ISS470</strain>
    </source>
</reference>
<dbReference type="AlphaFoldDB" id="A0A0V1G1Z3"/>
<evidence type="ECO:0000256" key="1">
    <source>
        <dbReference type="SAM" id="Phobius"/>
    </source>
</evidence>
<comment type="caution">
    <text evidence="2">The sequence shown here is derived from an EMBL/GenBank/DDBJ whole genome shotgun (WGS) entry which is preliminary data.</text>
</comment>
<evidence type="ECO:0000313" key="2">
    <source>
        <dbReference type="EMBL" id="KRY92283.1"/>
    </source>
</evidence>
<proteinExistence type="predicted"/>
<dbReference type="EMBL" id="JYDT01000008">
    <property type="protein sequence ID" value="KRY92283.1"/>
    <property type="molecule type" value="Genomic_DNA"/>
</dbReference>
<dbReference type="Proteomes" id="UP000054995">
    <property type="component" value="Unassembled WGS sequence"/>
</dbReference>
<accession>A0A0V1G1Z3</accession>
<feature type="transmembrane region" description="Helical" evidence="1">
    <location>
        <begin position="67"/>
        <end position="93"/>
    </location>
</feature>
<keyword evidence="1" id="KW-0812">Transmembrane</keyword>
<gene>
    <name evidence="2" type="ORF">T4D_16008</name>
</gene>
<protein>
    <submittedName>
        <fullName evidence="2">Uncharacterized protein</fullName>
    </submittedName>
</protein>
<evidence type="ECO:0000313" key="3">
    <source>
        <dbReference type="Proteomes" id="UP000054995"/>
    </source>
</evidence>
<name>A0A0V1G1Z3_TRIPS</name>